<organism evidence="2 3">
    <name type="scientific">Nocardia halotolerans</name>
    <dbReference type="NCBI Taxonomy" id="1755878"/>
    <lineage>
        <taxon>Bacteria</taxon>
        <taxon>Bacillati</taxon>
        <taxon>Actinomycetota</taxon>
        <taxon>Actinomycetes</taxon>
        <taxon>Mycobacteriales</taxon>
        <taxon>Nocardiaceae</taxon>
        <taxon>Nocardia</taxon>
    </lineage>
</organism>
<reference evidence="3" key="1">
    <citation type="journal article" date="2019" name="Int. J. Syst. Evol. Microbiol.">
        <title>The Global Catalogue of Microorganisms (GCM) 10K type strain sequencing project: providing services to taxonomists for standard genome sequencing and annotation.</title>
        <authorList>
            <consortium name="The Broad Institute Genomics Platform"/>
            <consortium name="The Broad Institute Genome Sequencing Center for Infectious Disease"/>
            <person name="Wu L."/>
            <person name="Ma J."/>
        </authorList>
    </citation>
    <scope>NUCLEOTIDE SEQUENCE [LARGE SCALE GENOMIC DNA]</scope>
    <source>
        <strain evidence="3">IBRC-M 10490</strain>
    </source>
</reference>
<evidence type="ECO:0008006" key="4">
    <source>
        <dbReference type="Google" id="ProtNLM"/>
    </source>
</evidence>
<evidence type="ECO:0000313" key="2">
    <source>
        <dbReference type="EMBL" id="MFC4376308.1"/>
    </source>
</evidence>
<sequence>MRFVKTSALALAFAAVSVFGAGMAQAASVEVSEDLIGCALAADASGETLAELHEGFGETIELSATAAADLEAGGCL</sequence>
<accession>A0ABV8VNY6</accession>
<evidence type="ECO:0000313" key="3">
    <source>
        <dbReference type="Proteomes" id="UP001595844"/>
    </source>
</evidence>
<gene>
    <name evidence="2" type="ORF">ACFO5K_19610</name>
</gene>
<protein>
    <recommendedName>
        <fullName evidence="4">Secreted protein</fullName>
    </recommendedName>
</protein>
<dbReference type="Proteomes" id="UP001595844">
    <property type="component" value="Unassembled WGS sequence"/>
</dbReference>
<dbReference type="RefSeq" id="WP_378564807.1">
    <property type="nucleotide sequence ID" value="NZ_JBHSDL010000025.1"/>
</dbReference>
<comment type="caution">
    <text evidence="2">The sequence shown here is derived from an EMBL/GenBank/DDBJ whole genome shotgun (WGS) entry which is preliminary data.</text>
</comment>
<dbReference type="EMBL" id="JBHSDL010000025">
    <property type="protein sequence ID" value="MFC4376308.1"/>
    <property type="molecule type" value="Genomic_DNA"/>
</dbReference>
<keyword evidence="1" id="KW-0732">Signal</keyword>
<evidence type="ECO:0000256" key="1">
    <source>
        <dbReference type="SAM" id="SignalP"/>
    </source>
</evidence>
<keyword evidence="3" id="KW-1185">Reference proteome</keyword>
<feature type="signal peptide" evidence="1">
    <location>
        <begin position="1"/>
        <end position="26"/>
    </location>
</feature>
<proteinExistence type="predicted"/>
<name>A0ABV8VNY6_9NOCA</name>
<feature type="chain" id="PRO_5046359667" description="Secreted protein" evidence="1">
    <location>
        <begin position="27"/>
        <end position="76"/>
    </location>
</feature>